<evidence type="ECO:0000256" key="5">
    <source>
        <dbReference type="ARBA" id="ARBA00023163"/>
    </source>
</evidence>
<evidence type="ECO:0000256" key="6">
    <source>
        <dbReference type="ARBA" id="ARBA00023242"/>
    </source>
</evidence>
<dbReference type="GO" id="GO:0000981">
    <property type="term" value="F:DNA-binding transcription factor activity, RNA polymerase II-specific"/>
    <property type="evidence" value="ECO:0007669"/>
    <property type="project" value="TreeGrafter"/>
</dbReference>
<dbReference type="InterPro" id="IPR036638">
    <property type="entry name" value="HLH_DNA-bd_sf"/>
</dbReference>
<dbReference type="AlphaFoldDB" id="A0AAX6I4Q7"/>
<feature type="domain" description="BHLH" evidence="7">
    <location>
        <begin position="322"/>
        <end position="371"/>
    </location>
</feature>
<protein>
    <submittedName>
        <fullName evidence="8">Transcription factor bHLH7-like</fullName>
    </submittedName>
</protein>
<evidence type="ECO:0000256" key="2">
    <source>
        <dbReference type="ARBA" id="ARBA00005510"/>
    </source>
</evidence>
<accession>A0AAX6I4Q7</accession>
<reference evidence="8" key="1">
    <citation type="journal article" date="2023" name="GigaByte">
        <title>Genome assembly of the bearded iris, Iris pallida Lam.</title>
        <authorList>
            <person name="Bruccoleri R.E."/>
            <person name="Oakeley E.J."/>
            <person name="Faust A.M.E."/>
            <person name="Altorfer M."/>
            <person name="Dessus-Babus S."/>
            <person name="Burckhardt D."/>
            <person name="Oertli M."/>
            <person name="Naumann U."/>
            <person name="Petersen F."/>
            <person name="Wong J."/>
        </authorList>
    </citation>
    <scope>NUCLEOTIDE SEQUENCE</scope>
    <source>
        <strain evidence="8">GSM-AAB239-AS_SAM_17_03QT</strain>
    </source>
</reference>
<keyword evidence="3" id="KW-0805">Transcription regulation</keyword>
<name>A0AAX6I4Q7_IRIPA</name>
<keyword evidence="9" id="KW-1185">Reference proteome</keyword>
<keyword evidence="4" id="KW-0238">DNA-binding</keyword>
<dbReference type="InterPro" id="IPR011598">
    <property type="entry name" value="bHLH_dom"/>
</dbReference>
<dbReference type="PANTHER" id="PTHR16223">
    <property type="entry name" value="TRANSCRIPTION FACTOR BHLH83-RELATED"/>
    <property type="match status" value="1"/>
</dbReference>
<evidence type="ECO:0000256" key="3">
    <source>
        <dbReference type="ARBA" id="ARBA00023015"/>
    </source>
</evidence>
<dbReference type="GO" id="GO:0080147">
    <property type="term" value="P:root hair cell development"/>
    <property type="evidence" value="ECO:0007669"/>
    <property type="project" value="UniProtKB-ARBA"/>
</dbReference>
<evidence type="ECO:0000259" key="7">
    <source>
        <dbReference type="PROSITE" id="PS50888"/>
    </source>
</evidence>
<dbReference type="PANTHER" id="PTHR16223:SF215">
    <property type="entry name" value="OS02G0564700 PROTEIN"/>
    <property type="match status" value="1"/>
</dbReference>
<dbReference type="GO" id="GO:0005634">
    <property type="term" value="C:nucleus"/>
    <property type="evidence" value="ECO:0007669"/>
    <property type="project" value="UniProtKB-SubCell"/>
</dbReference>
<dbReference type="EMBL" id="JANAVB010005397">
    <property type="protein sequence ID" value="KAJ6847475.1"/>
    <property type="molecule type" value="Genomic_DNA"/>
</dbReference>
<evidence type="ECO:0000313" key="8">
    <source>
        <dbReference type="EMBL" id="KAJ6847475.1"/>
    </source>
</evidence>
<dbReference type="Proteomes" id="UP001140949">
    <property type="component" value="Unassembled WGS sequence"/>
</dbReference>
<dbReference type="PROSITE" id="PS50888">
    <property type="entry name" value="BHLH"/>
    <property type="match status" value="1"/>
</dbReference>
<dbReference type="SMART" id="SM00353">
    <property type="entry name" value="HLH"/>
    <property type="match status" value="1"/>
</dbReference>
<dbReference type="Gene3D" id="4.10.280.10">
    <property type="entry name" value="Helix-loop-helix DNA-binding domain"/>
    <property type="match status" value="1"/>
</dbReference>
<reference evidence="8" key="2">
    <citation type="submission" date="2023-04" db="EMBL/GenBank/DDBJ databases">
        <authorList>
            <person name="Bruccoleri R.E."/>
            <person name="Oakeley E.J."/>
            <person name="Faust A.-M."/>
            <person name="Dessus-Babus S."/>
            <person name="Altorfer M."/>
            <person name="Burckhardt D."/>
            <person name="Oertli M."/>
            <person name="Naumann U."/>
            <person name="Petersen F."/>
            <person name="Wong J."/>
        </authorList>
    </citation>
    <scope>NUCLEOTIDE SEQUENCE</scope>
    <source>
        <strain evidence="8">GSM-AAB239-AS_SAM_17_03QT</strain>
        <tissue evidence="8">Leaf</tissue>
    </source>
</reference>
<evidence type="ECO:0000256" key="4">
    <source>
        <dbReference type="ARBA" id="ARBA00023125"/>
    </source>
</evidence>
<dbReference type="Pfam" id="PF00010">
    <property type="entry name" value="HLH"/>
    <property type="match status" value="1"/>
</dbReference>
<comment type="caution">
    <text evidence="8">The sequence shown here is derived from an EMBL/GenBank/DDBJ whole genome shotgun (WGS) entry which is preliminary data.</text>
</comment>
<dbReference type="InterPro" id="IPR045843">
    <property type="entry name" value="IND-like"/>
</dbReference>
<dbReference type="SUPFAM" id="SSF47459">
    <property type="entry name" value="HLH, helix-loop-helix DNA-binding domain"/>
    <property type="match status" value="1"/>
</dbReference>
<evidence type="ECO:0000256" key="1">
    <source>
        <dbReference type="ARBA" id="ARBA00004123"/>
    </source>
</evidence>
<dbReference type="GO" id="GO:0000978">
    <property type="term" value="F:RNA polymerase II cis-regulatory region sequence-specific DNA binding"/>
    <property type="evidence" value="ECO:0007669"/>
    <property type="project" value="TreeGrafter"/>
</dbReference>
<keyword evidence="5" id="KW-0804">Transcription</keyword>
<proteinExistence type="inferred from homology"/>
<dbReference type="GO" id="GO:0046983">
    <property type="term" value="F:protein dimerization activity"/>
    <property type="evidence" value="ECO:0007669"/>
    <property type="project" value="InterPro"/>
</dbReference>
<organism evidence="8 9">
    <name type="scientific">Iris pallida</name>
    <name type="common">Sweet iris</name>
    <dbReference type="NCBI Taxonomy" id="29817"/>
    <lineage>
        <taxon>Eukaryota</taxon>
        <taxon>Viridiplantae</taxon>
        <taxon>Streptophyta</taxon>
        <taxon>Embryophyta</taxon>
        <taxon>Tracheophyta</taxon>
        <taxon>Spermatophyta</taxon>
        <taxon>Magnoliopsida</taxon>
        <taxon>Liliopsida</taxon>
        <taxon>Asparagales</taxon>
        <taxon>Iridaceae</taxon>
        <taxon>Iridoideae</taxon>
        <taxon>Irideae</taxon>
        <taxon>Iris</taxon>
    </lineage>
</organism>
<dbReference type="FunFam" id="4.10.280.10:FF:000017">
    <property type="entry name" value="Transcription factor bHLH66"/>
    <property type="match status" value="1"/>
</dbReference>
<keyword evidence="6" id="KW-0539">Nucleus</keyword>
<comment type="subcellular location">
    <subcellularLocation>
        <location evidence="1">Nucleus</location>
    </subcellularLocation>
</comment>
<sequence length="517" mass="55647">MDDFIDPFLSSTSWSELHTSSRSSWGDNVASQTSALLDNSVEAYESNEKNPPICLIPASHIVRDVASGDLQVDAHSDSSSIFSDENLKYLSQPEISNHPSQTTLHDNGNHEKTFSMMDLFESNIRMSQIALAIPNSIDSNGNDHSTFPLSVGHGHSISSLATTWAPSYSGGSSFVEQGKLQSFGFQGVGSNGDVLGKSFIENGKYQHLHNSPAASLHDDSDLQMSHLPTLSRGQQMRMTSTGLSQQQEQNGLPNLELPSFSTMPQMALSKSAVVQASQQSTEGNAFNHHANHSPGAQYQAAKTNGAGCNGATKPRVRARRGQATDPHSIAERLRREKIAERMKNLQELVPNSNKTDKASMLDEIIDYVKFLQLQVKVLSMSRLGAAGAVVPLITDFRSESSGTLHLSSTGQGAANISETEDNLAFEQEVVKMMESNITAAMQYLQNKGLCLMPIALASAICSKKGSSAAIPPDRRKPEVSHGVISQMNGQSLAERNIGESGLGGCSGAFKQEVLESI</sequence>
<gene>
    <name evidence="8" type="ORF">M6B38_276940</name>
</gene>
<comment type="similarity">
    <text evidence="2">Belongs to the bHLH protein family.</text>
</comment>
<evidence type="ECO:0000313" key="9">
    <source>
        <dbReference type="Proteomes" id="UP001140949"/>
    </source>
</evidence>